<dbReference type="EMBL" id="CM044703">
    <property type="protein sequence ID" value="KAI5672856.1"/>
    <property type="molecule type" value="Genomic_DNA"/>
</dbReference>
<organism evidence="1 2">
    <name type="scientific">Catharanthus roseus</name>
    <name type="common">Madagascar periwinkle</name>
    <name type="synonym">Vinca rosea</name>
    <dbReference type="NCBI Taxonomy" id="4058"/>
    <lineage>
        <taxon>Eukaryota</taxon>
        <taxon>Viridiplantae</taxon>
        <taxon>Streptophyta</taxon>
        <taxon>Embryophyta</taxon>
        <taxon>Tracheophyta</taxon>
        <taxon>Spermatophyta</taxon>
        <taxon>Magnoliopsida</taxon>
        <taxon>eudicotyledons</taxon>
        <taxon>Gunneridae</taxon>
        <taxon>Pentapetalae</taxon>
        <taxon>asterids</taxon>
        <taxon>lamiids</taxon>
        <taxon>Gentianales</taxon>
        <taxon>Apocynaceae</taxon>
        <taxon>Rauvolfioideae</taxon>
        <taxon>Vinceae</taxon>
        <taxon>Catharanthinae</taxon>
        <taxon>Catharanthus</taxon>
    </lineage>
</organism>
<keyword evidence="2" id="KW-1185">Reference proteome</keyword>
<protein>
    <submittedName>
        <fullName evidence="1">Uncharacterized protein</fullName>
    </submittedName>
</protein>
<comment type="caution">
    <text evidence="1">The sequence shown here is derived from an EMBL/GenBank/DDBJ whole genome shotgun (WGS) entry which is preliminary data.</text>
</comment>
<accession>A0ACC0BJK7</accession>
<gene>
    <name evidence="1" type="ORF">M9H77_13220</name>
</gene>
<evidence type="ECO:0000313" key="2">
    <source>
        <dbReference type="Proteomes" id="UP001060085"/>
    </source>
</evidence>
<name>A0ACC0BJK7_CATRO</name>
<proteinExistence type="predicted"/>
<sequence length="303" mass="34113">MRKVQTIILGAWFLLVVHWIAPPLSMIFSRHMQCNYRVVVPGNLYWSVVLVELRGALVTFPVAGPVKDTLMSLHILADKDMQIPDMEEKEMEDQKDGDLEIQGLTFRVTLLGLTPPAQSHPSRSGTSYIPPPITRGTSYVPPPLDPLVGCSFGAPPPSSTAGSAIPLMPISYAFSSDSDKHDDERTDNVTPPWKLGFGHRIVTDIQLGMRFVDKIQAISAVQKWSIRMRREFRVVKKISVSNVIKEVQVLLQTGCTYKRACYGKWREYTLPCSHALAVCRENGTRPDAYMPDIYSQKTYKRTY</sequence>
<reference evidence="2" key="1">
    <citation type="journal article" date="2023" name="Nat. Plants">
        <title>Single-cell RNA sequencing provides a high-resolution roadmap for understanding the multicellular compartmentation of specialized metabolism.</title>
        <authorList>
            <person name="Sun S."/>
            <person name="Shen X."/>
            <person name="Li Y."/>
            <person name="Li Y."/>
            <person name="Wang S."/>
            <person name="Li R."/>
            <person name="Zhang H."/>
            <person name="Shen G."/>
            <person name="Guo B."/>
            <person name="Wei J."/>
            <person name="Xu J."/>
            <person name="St-Pierre B."/>
            <person name="Chen S."/>
            <person name="Sun C."/>
        </authorList>
    </citation>
    <scope>NUCLEOTIDE SEQUENCE [LARGE SCALE GENOMIC DNA]</scope>
</reference>
<evidence type="ECO:0000313" key="1">
    <source>
        <dbReference type="EMBL" id="KAI5672856.1"/>
    </source>
</evidence>
<dbReference type="Proteomes" id="UP001060085">
    <property type="component" value="Linkage Group LG03"/>
</dbReference>